<dbReference type="AlphaFoldDB" id="A0A3P3EKM8"/>
<evidence type="ECO:0000313" key="1">
    <source>
        <dbReference type="EMBL" id="RRH86636.1"/>
    </source>
</evidence>
<organism evidence="1 2">
    <name type="scientific">Variovorax beijingensis</name>
    <dbReference type="NCBI Taxonomy" id="2496117"/>
    <lineage>
        <taxon>Bacteria</taxon>
        <taxon>Pseudomonadati</taxon>
        <taxon>Pseudomonadota</taxon>
        <taxon>Betaproteobacteria</taxon>
        <taxon>Burkholderiales</taxon>
        <taxon>Comamonadaceae</taxon>
        <taxon>Variovorax</taxon>
    </lineage>
</organism>
<dbReference type="Proteomes" id="UP000271590">
    <property type="component" value="Unassembled WGS sequence"/>
</dbReference>
<name>A0A3P3EKM8_9BURK</name>
<dbReference type="EMBL" id="RQXU01000012">
    <property type="protein sequence ID" value="RRH86636.1"/>
    <property type="molecule type" value="Genomic_DNA"/>
</dbReference>
<accession>A0A3P3EKM8</accession>
<evidence type="ECO:0000313" key="2">
    <source>
        <dbReference type="Proteomes" id="UP000271590"/>
    </source>
</evidence>
<comment type="caution">
    <text evidence="1">The sequence shown here is derived from an EMBL/GenBank/DDBJ whole genome shotgun (WGS) entry which is preliminary data.</text>
</comment>
<proteinExistence type="predicted"/>
<dbReference type="RefSeq" id="WP_124960246.1">
    <property type="nucleotide sequence ID" value="NZ_RQXU01000012.1"/>
</dbReference>
<sequence length="84" mass="9554">MSMDADGHLRRWLPLGYGGKTSYPETWRYWKAVDWTWTIVTGGPPGADAQKVMRSILARTIFVLPQIETVCILRAKGTRIRMAC</sequence>
<reference evidence="1 2" key="1">
    <citation type="submission" date="2018-11" db="EMBL/GenBank/DDBJ databases">
        <title>The genome of Variovorax sp T529.</title>
        <authorList>
            <person name="Gao J."/>
        </authorList>
    </citation>
    <scope>NUCLEOTIDE SEQUENCE [LARGE SCALE GENOMIC DNA]</scope>
    <source>
        <strain evidence="1 2">T529</strain>
    </source>
</reference>
<protein>
    <submittedName>
        <fullName evidence="1">Uncharacterized protein</fullName>
    </submittedName>
</protein>
<gene>
    <name evidence="1" type="ORF">EH244_20805</name>
</gene>